<feature type="chain" id="PRO_5008897571" description="Amine oxidase domain-containing protein" evidence="2">
    <location>
        <begin position="23"/>
        <end position="112"/>
    </location>
</feature>
<keyword evidence="4" id="KW-1185">Reference proteome</keyword>
<keyword evidence="2" id="KW-0732">Signal</keyword>
<organism evidence="3 4">
    <name type="scientific">Ramazzottius varieornatus</name>
    <name type="common">Water bear</name>
    <name type="synonym">Tardigrade</name>
    <dbReference type="NCBI Taxonomy" id="947166"/>
    <lineage>
        <taxon>Eukaryota</taxon>
        <taxon>Metazoa</taxon>
        <taxon>Ecdysozoa</taxon>
        <taxon>Tardigrada</taxon>
        <taxon>Eutardigrada</taxon>
        <taxon>Parachela</taxon>
        <taxon>Hypsibioidea</taxon>
        <taxon>Ramazzottiidae</taxon>
        <taxon>Ramazzottius</taxon>
    </lineage>
</organism>
<evidence type="ECO:0000256" key="1">
    <source>
        <dbReference type="SAM" id="MobiDB-lite"/>
    </source>
</evidence>
<feature type="compositionally biased region" description="Basic and acidic residues" evidence="1">
    <location>
        <begin position="88"/>
        <end position="97"/>
    </location>
</feature>
<dbReference type="AlphaFoldDB" id="A0A1D1USC0"/>
<evidence type="ECO:0008006" key="5">
    <source>
        <dbReference type="Google" id="ProtNLM"/>
    </source>
</evidence>
<protein>
    <recommendedName>
        <fullName evidence="5">Amine oxidase domain-containing protein</fullName>
    </recommendedName>
</protein>
<evidence type="ECO:0000313" key="3">
    <source>
        <dbReference type="EMBL" id="GAU91335.1"/>
    </source>
</evidence>
<dbReference type="Proteomes" id="UP000186922">
    <property type="component" value="Unassembled WGS sequence"/>
</dbReference>
<reference evidence="3 4" key="1">
    <citation type="journal article" date="2016" name="Nat. Commun.">
        <title>Extremotolerant tardigrade genome and improved radiotolerance of human cultured cells by tardigrade-unique protein.</title>
        <authorList>
            <person name="Hashimoto T."/>
            <person name="Horikawa D.D."/>
            <person name="Saito Y."/>
            <person name="Kuwahara H."/>
            <person name="Kozuka-Hata H."/>
            <person name="Shin-I T."/>
            <person name="Minakuchi Y."/>
            <person name="Ohishi K."/>
            <person name="Motoyama A."/>
            <person name="Aizu T."/>
            <person name="Enomoto A."/>
            <person name="Kondo K."/>
            <person name="Tanaka S."/>
            <person name="Hara Y."/>
            <person name="Koshikawa S."/>
            <person name="Sagara H."/>
            <person name="Miura T."/>
            <person name="Yokobori S."/>
            <person name="Miyagawa K."/>
            <person name="Suzuki Y."/>
            <person name="Kubo T."/>
            <person name="Oyama M."/>
            <person name="Kohara Y."/>
            <person name="Fujiyama A."/>
            <person name="Arakawa K."/>
            <person name="Katayama T."/>
            <person name="Toyoda A."/>
            <person name="Kunieda T."/>
        </authorList>
    </citation>
    <scope>NUCLEOTIDE SEQUENCE [LARGE SCALE GENOMIC DNA]</scope>
    <source>
        <strain evidence="3 4">YOKOZUNA-1</strain>
    </source>
</reference>
<accession>A0A1D1USC0</accession>
<dbReference type="Pfam" id="PF13450">
    <property type="entry name" value="NAD_binding_8"/>
    <property type="match status" value="1"/>
</dbReference>
<proteinExistence type="predicted"/>
<dbReference type="SUPFAM" id="SSF51905">
    <property type="entry name" value="FAD/NAD(P)-binding domain"/>
    <property type="match status" value="1"/>
</dbReference>
<feature type="region of interest" description="Disordered" evidence="1">
    <location>
        <begin position="80"/>
        <end position="112"/>
    </location>
</feature>
<dbReference type="InterPro" id="IPR036188">
    <property type="entry name" value="FAD/NAD-bd_sf"/>
</dbReference>
<feature type="signal peptide" evidence="2">
    <location>
        <begin position="1"/>
        <end position="22"/>
    </location>
</feature>
<evidence type="ECO:0000313" key="4">
    <source>
        <dbReference type="Proteomes" id="UP000186922"/>
    </source>
</evidence>
<evidence type="ECO:0000256" key="2">
    <source>
        <dbReference type="SAM" id="SignalP"/>
    </source>
</evidence>
<dbReference type="EMBL" id="BDGG01000002">
    <property type="protein sequence ID" value="GAU91335.1"/>
    <property type="molecule type" value="Genomic_DNA"/>
</dbReference>
<gene>
    <name evidence="3" type="primary">RvY_03607-1</name>
    <name evidence="3" type="synonym">RvY_03607.1</name>
    <name evidence="3" type="ORF">RvY_03607</name>
</gene>
<dbReference type="Gene3D" id="3.50.50.60">
    <property type="entry name" value="FAD/NAD(P)-binding domain"/>
    <property type="match status" value="1"/>
</dbReference>
<comment type="caution">
    <text evidence="3">The sequence shown here is derived from an EMBL/GenBank/DDBJ whole genome shotgun (WGS) entry which is preliminary data.</text>
</comment>
<sequence>MKSPGFSWLMSLVPIRIIGTGAAGLAAALRLHEYGFGNVRILVAHGRSGGRVSSKKFGGRKRSLPEASLQFSSHVLRKLRSKKLRREHHQEISDGKFRNNRRGWVPRTPCPA</sequence>
<name>A0A1D1USC0_RAMVA</name>